<name>A0AAE3IFU5_9FIRM</name>
<dbReference type="AlphaFoldDB" id="A0AAE3IFU5"/>
<evidence type="ECO:0000313" key="3">
    <source>
        <dbReference type="Proteomes" id="UP001208131"/>
    </source>
</evidence>
<gene>
    <name evidence="2" type="ORF">OCV57_02580</name>
</gene>
<dbReference type="EMBL" id="JAOQJZ010000002">
    <property type="protein sequence ID" value="MCU6704814.1"/>
    <property type="molecule type" value="Genomic_DNA"/>
</dbReference>
<dbReference type="Proteomes" id="UP001208131">
    <property type="component" value="Unassembled WGS sequence"/>
</dbReference>
<sequence length="78" mass="8308">MKKFVTAIIISFVVTVSSAGIKSAAFSSSNLGAAFVLSNVMSDEKNDKNGSGITVIDGNREDIKFTFKIAEIIKSLFS</sequence>
<reference evidence="2 3" key="1">
    <citation type="journal article" date="2021" name="ISME Commun">
        <title>Automated analysis of genomic sequences facilitates high-throughput and comprehensive description of bacteria.</title>
        <authorList>
            <person name="Hitch T.C.A."/>
        </authorList>
    </citation>
    <scope>NUCLEOTIDE SEQUENCE [LARGE SCALE GENOMIC DNA]</scope>
    <source>
        <strain evidence="2 3">Sanger_31</strain>
    </source>
</reference>
<comment type="caution">
    <text evidence="2">The sequence shown here is derived from an EMBL/GenBank/DDBJ whole genome shotgun (WGS) entry which is preliminary data.</text>
</comment>
<protein>
    <submittedName>
        <fullName evidence="2">Uncharacterized protein</fullName>
    </submittedName>
</protein>
<dbReference type="RefSeq" id="WP_267300382.1">
    <property type="nucleotide sequence ID" value="NZ_JAOQJZ010000002.1"/>
</dbReference>
<evidence type="ECO:0000256" key="1">
    <source>
        <dbReference type="SAM" id="SignalP"/>
    </source>
</evidence>
<keyword evidence="3" id="KW-1185">Reference proteome</keyword>
<accession>A0AAE3IFU5</accession>
<organism evidence="2 3">
    <name type="scientific">Hominimerdicola aceti</name>
    <dbReference type="NCBI Taxonomy" id="2981726"/>
    <lineage>
        <taxon>Bacteria</taxon>
        <taxon>Bacillati</taxon>
        <taxon>Bacillota</taxon>
        <taxon>Clostridia</taxon>
        <taxon>Eubacteriales</taxon>
        <taxon>Oscillospiraceae</taxon>
        <taxon>Hominimerdicola</taxon>
    </lineage>
</organism>
<keyword evidence="1" id="KW-0732">Signal</keyword>
<evidence type="ECO:0000313" key="2">
    <source>
        <dbReference type="EMBL" id="MCU6704814.1"/>
    </source>
</evidence>
<proteinExistence type="predicted"/>
<feature type="signal peptide" evidence="1">
    <location>
        <begin position="1"/>
        <end position="19"/>
    </location>
</feature>
<feature type="chain" id="PRO_5042136742" evidence="1">
    <location>
        <begin position="20"/>
        <end position="78"/>
    </location>
</feature>